<organism evidence="1 2">
    <name type="scientific">Microbacterium fluvii</name>
    <dbReference type="NCBI Taxonomy" id="415215"/>
    <lineage>
        <taxon>Bacteria</taxon>
        <taxon>Bacillati</taxon>
        <taxon>Actinomycetota</taxon>
        <taxon>Actinomycetes</taxon>
        <taxon>Micrococcales</taxon>
        <taxon>Microbacteriaceae</taxon>
        <taxon>Microbacterium</taxon>
    </lineage>
</organism>
<protein>
    <submittedName>
        <fullName evidence="1">Uncharacterized protein</fullName>
    </submittedName>
</protein>
<evidence type="ECO:0000313" key="1">
    <source>
        <dbReference type="EMBL" id="MFC7269550.1"/>
    </source>
</evidence>
<dbReference type="Proteomes" id="UP001596507">
    <property type="component" value="Unassembled WGS sequence"/>
</dbReference>
<reference evidence="2" key="1">
    <citation type="journal article" date="2019" name="Int. J. Syst. Evol. Microbiol.">
        <title>The Global Catalogue of Microorganisms (GCM) 10K type strain sequencing project: providing services to taxonomists for standard genome sequencing and annotation.</title>
        <authorList>
            <consortium name="The Broad Institute Genomics Platform"/>
            <consortium name="The Broad Institute Genome Sequencing Center for Infectious Disease"/>
            <person name="Wu L."/>
            <person name="Ma J."/>
        </authorList>
    </citation>
    <scope>NUCLEOTIDE SEQUENCE [LARGE SCALE GENOMIC DNA]</scope>
    <source>
        <strain evidence="2">CGMCC 1.15772</strain>
    </source>
</reference>
<dbReference type="EMBL" id="JBHTBE010000003">
    <property type="protein sequence ID" value="MFC7269550.1"/>
    <property type="molecule type" value="Genomic_DNA"/>
</dbReference>
<name>A0ABW2HEI9_9MICO</name>
<sequence>MLIARARRRRGADIDDARERVPCQDDRADAVALTVGPAAVGALGVGGVGGGAGFFAGTGARAAMRCE</sequence>
<gene>
    <name evidence="1" type="ORF">ACFQRL_11310</name>
</gene>
<evidence type="ECO:0000313" key="2">
    <source>
        <dbReference type="Proteomes" id="UP001596507"/>
    </source>
</evidence>
<dbReference type="RefSeq" id="WP_345448314.1">
    <property type="nucleotide sequence ID" value="NZ_BAABKW010000001.1"/>
</dbReference>
<comment type="caution">
    <text evidence="1">The sequence shown here is derived from an EMBL/GenBank/DDBJ whole genome shotgun (WGS) entry which is preliminary data.</text>
</comment>
<keyword evidence="2" id="KW-1185">Reference proteome</keyword>
<accession>A0ABW2HEI9</accession>
<proteinExistence type="predicted"/>